<accession>A0A2W4WWB0</accession>
<comment type="caution">
    <text evidence="2">The sequence shown here is derived from an EMBL/GenBank/DDBJ whole genome shotgun (WGS) entry which is preliminary data.</text>
</comment>
<dbReference type="Pfam" id="PF22736">
    <property type="entry name" value="NNH5"/>
    <property type="match status" value="1"/>
</dbReference>
<organism evidence="2 3">
    <name type="scientific">Phormidesmis priestleyi</name>
    <dbReference type="NCBI Taxonomy" id="268141"/>
    <lineage>
        <taxon>Bacteria</taxon>
        <taxon>Bacillati</taxon>
        <taxon>Cyanobacteriota</taxon>
        <taxon>Cyanophyceae</taxon>
        <taxon>Leptolyngbyales</taxon>
        <taxon>Leptolyngbyaceae</taxon>
        <taxon>Phormidesmis</taxon>
    </lineage>
</organism>
<dbReference type="SUPFAM" id="SSF52540">
    <property type="entry name" value="P-loop containing nucleoside triphosphate hydrolases"/>
    <property type="match status" value="1"/>
</dbReference>
<dbReference type="Gene3D" id="3.40.50.300">
    <property type="entry name" value="P-loop containing nucleotide triphosphate hydrolases"/>
    <property type="match status" value="1"/>
</dbReference>
<dbReference type="PROSITE" id="PS50837">
    <property type="entry name" value="NACHT"/>
    <property type="match status" value="1"/>
</dbReference>
<name>A0A2W4WWB0_9CYAN</name>
<reference evidence="3" key="1">
    <citation type="submission" date="2018-04" db="EMBL/GenBank/DDBJ databases">
        <authorList>
            <person name="Cornet L."/>
        </authorList>
    </citation>
    <scope>NUCLEOTIDE SEQUENCE [LARGE SCALE GENOMIC DNA]</scope>
</reference>
<dbReference type="InterPro" id="IPR007111">
    <property type="entry name" value="NACHT_NTPase"/>
</dbReference>
<evidence type="ECO:0000313" key="2">
    <source>
        <dbReference type="EMBL" id="PZO47317.1"/>
    </source>
</evidence>
<dbReference type="InterPro" id="IPR054610">
    <property type="entry name" value="NNH"/>
</dbReference>
<protein>
    <submittedName>
        <fullName evidence="2">NTPase (NACHT family)</fullName>
    </submittedName>
</protein>
<dbReference type="Pfam" id="PF22722">
    <property type="entry name" value="NA-iREase1"/>
    <property type="match status" value="1"/>
</dbReference>
<gene>
    <name evidence="2" type="ORF">DCF15_19195</name>
</gene>
<dbReference type="Proteomes" id="UP000249794">
    <property type="component" value="Unassembled WGS sequence"/>
</dbReference>
<dbReference type="AlphaFoldDB" id="A0A2W4WWB0"/>
<dbReference type="InterPro" id="IPR027417">
    <property type="entry name" value="P-loop_NTPase"/>
</dbReference>
<reference evidence="2 3" key="2">
    <citation type="submission" date="2018-06" db="EMBL/GenBank/DDBJ databases">
        <title>Metagenomic assembly of (sub)arctic Cyanobacteria and their associated microbiome from non-axenic cultures.</title>
        <authorList>
            <person name="Baurain D."/>
        </authorList>
    </citation>
    <scope>NUCLEOTIDE SEQUENCE [LARGE SCALE GENOMIC DNA]</scope>
    <source>
        <strain evidence="2">ULC027bin1</strain>
    </source>
</reference>
<sequence>MLELGKLVPIILKVVASGAKAPLQRNSTLIKALKSAGWNPEHPPADFSSIYAHALVEYALGGEAVKTEPLVKLFGEPEIKQAFRTAFGQGDLMPLVEALDGRLNWQDGDAEWNFAAQAIRDESINIQQEVDSFQQMFLQVVELSETPKERYQTLLLTELQQRLNEIELKPAPVEEQQRCAARNLAEQLDGWFKSLKYGREAYECIEAEYCEWIITVPARRGFDRILVRCIEGEARLSHIQDLQTSFEHHTLDEGWLVSTRRISSAVKERVKDSSYQKLYCYTLDDVIDQVADFGKYLEWLEAEITERGIDTDYMPLGCSKEEIDPGTKALLGVSHYGEAEGWIEGYVDQWVADSSKEHLSVLGEFGTGKTWFVMHYAWLALQAYKAAKAKGVERPRLPLVIPLRDYAKEVSMESLFSEFFFRKHEIPLPGYTAFEQLNKMGKLLLIFDGFDEMAARVDLQAMIDNFWELARVVVPGAKAILTCRTEHFPDAIEGRATLSAERKASTANLTGEPPQFEVLELAKFDDGQIAELLWRKVQRIAAAEGREPSQAAVKAVMNNPQLLDLARRPVMVDLILEALPEIEKGKRVDMARVYLYAMIHKMETDIKNERTFTSLADKLYFLCELAWEMISTNQMSLNYRAFPARLQQMFAARVQEEKELDHWRYDMMGQTMLIRNSEGDYSPAHRSLLEFFVAYKIVASLGAIAPDFTTVAQGQSHVNEALPSSLSER</sequence>
<evidence type="ECO:0000313" key="3">
    <source>
        <dbReference type="Proteomes" id="UP000249794"/>
    </source>
</evidence>
<dbReference type="Pfam" id="PF05729">
    <property type="entry name" value="NACHT"/>
    <property type="match status" value="1"/>
</dbReference>
<dbReference type="InterPro" id="IPR054557">
    <property type="entry name" value="NA-iREase1_dom"/>
</dbReference>
<dbReference type="EMBL" id="QBMP01000277">
    <property type="protein sequence ID" value="PZO47317.1"/>
    <property type="molecule type" value="Genomic_DNA"/>
</dbReference>
<evidence type="ECO:0000259" key="1">
    <source>
        <dbReference type="PROSITE" id="PS50837"/>
    </source>
</evidence>
<proteinExistence type="predicted"/>
<feature type="domain" description="NACHT" evidence="1">
    <location>
        <begin position="357"/>
        <end position="485"/>
    </location>
</feature>